<dbReference type="InterPro" id="IPR020846">
    <property type="entry name" value="MFS_dom"/>
</dbReference>
<gene>
    <name evidence="9" type="ORF">H7313_01845</name>
</gene>
<dbReference type="PANTHER" id="PTHR23517:SF3">
    <property type="entry name" value="INTEGRAL MEMBRANE TRANSPORT PROTEIN"/>
    <property type="match status" value="1"/>
</dbReference>
<dbReference type="Gene3D" id="1.20.1250.20">
    <property type="entry name" value="MFS general substrate transporter like domains"/>
    <property type="match status" value="1"/>
</dbReference>
<dbReference type="InterPro" id="IPR036259">
    <property type="entry name" value="MFS_trans_sf"/>
</dbReference>
<dbReference type="PROSITE" id="PS50850">
    <property type="entry name" value="MFS"/>
    <property type="match status" value="1"/>
</dbReference>
<comment type="caution">
    <text evidence="9">The sequence shown here is derived from an EMBL/GenBank/DDBJ whole genome shotgun (WGS) entry which is preliminary data.</text>
</comment>
<dbReference type="GO" id="GO:0022857">
    <property type="term" value="F:transmembrane transporter activity"/>
    <property type="evidence" value="ECO:0007669"/>
    <property type="project" value="InterPro"/>
</dbReference>
<feature type="transmembrane region" description="Helical" evidence="7">
    <location>
        <begin position="256"/>
        <end position="277"/>
    </location>
</feature>
<dbReference type="PANTHER" id="PTHR23517">
    <property type="entry name" value="RESISTANCE PROTEIN MDTM, PUTATIVE-RELATED-RELATED"/>
    <property type="match status" value="1"/>
</dbReference>
<feature type="domain" description="Major facilitator superfamily (MFS) profile" evidence="8">
    <location>
        <begin position="14"/>
        <end position="399"/>
    </location>
</feature>
<feature type="transmembrane region" description="Helical" evidence="7">
    <location>
        <begin position="171"/>
        <end position="190"/>
    </location>
</feature>
<keyword evidence="10" id="KW-1185">Reference proteome</keyword>
<sequence>MEAQGKSAAAPTVLNVVGILALFCTMSEFAILTPSIAAFSHHFADTSITTIMFANSITGIVSVPVSILSGAVLHRIGFKPAAVIGILVMSVGGAFPFLMPDITDYAPVIVSRVIVGLGLGVMFPVGNATIIAFFDGEQRSRLLGLGITIQFVFNLLYTTVAGYLTEIGWNYSFLAYLIGFGPLVAALAWMPEAKPLVAAQRQRSRQASKGPKEKVPRAIWGYALFALAAWTCVVTVQVVTSTILDVRGLAGPGEAALVINCCGVGTILCGLLFPYLVRLFKTRLFGVSALLVVVGIVPCFLADNPFVYALGVFVLGFGGSAFFTAAQNATGNIAPKSRVPFVSGVMTSMMNLGPFIGPYLFAASVAAVPSLGNDAVFPVLIALGAVVAAVGLVHPMKALNVSCAPGKSDACAADARSESR</sequence>
<feature type="transmembrane region" description="Helical" evidence="7">
    <location>
        <begin position="12"/>
        <end position="32"/>
    </location>
</feature>
<evidence type="ECO:0000256" key="2">
    <source>
        <dbReference type="ARBA" id="ARBA00022448"/>
    </source>
</evidence>
<feature type="transmembrane region" description="Helical" evidence="7">
    <location>
        <begin position="219"/>
        <end position="244"/>
    </location>
</feature>
<evidence type="ECO:0000256" key="1">
    <source>
        <dbReference type="ARBA" id="ARBA00004651"/>
    </source>
</evidence>
<name>A0A842JDX9_9ACTN</name>
<protein>
    <submittedName>
        <fullName evidence="9">MFS transporter</fullName>
    </submittedName>
</protein>
<feature type="transmembrane region" description="Helical" evidence="7">
    <location>
        <begin position="339"/>
        <end position="363"/>
    </location>
</feature>
<evidence type="ECO:0000256" key="4">
    <source>
        <dbReference type="ARBA" id="ARBA00022692"/>
    </source>
</evidence>
<keyword evidence="4 7" id="KW-0812">Transmembrane</keyword>
<organism evidence="9 10">
    <name type="scientific">Gordonibacter massiliensis</name>
    <name type="common">ex Traore et al. 2017</name>
    <dbReference type="NCBI Taxonomy" id="1841863"/>
    <lineage>
        <taxon>Bacteria</taxon>
        <taxon>Bacillati</taxon>
        <taxon>Actinomycetota</taxon>
        <taxon>Coriobacteriia</taxon>
        <taxon>Eggerthellales</taxon>
        <taxon>Eggerthellaceae</taxon>
        <taxon>Gordonibacter</taxon>
    </lineage>
</organism>
<feature type="transmembrane region" description="Helical" evidence="7">
    <location>
        <begin position="375"/>
        <end position="393"/>
    </location>
</feature>
<feature type="transmembrane region" description="Helical" evidence="7">
    <location>
        <begin position="105"/>
        <end position="130"/>
    </location>
</feature>
<dbReference type="Proteomes" id="UP000587396">
    <property type="component" value="Unassembled WGS sequence"/>
</dbReference>
<feature type="transmembrane region" description="Helical" evidence="7">
    <location>
        <begin position="307"/>
        <end position="327"/>
    </location>
</feature>
<dbReference type="Pfam" id="PF07690">
    <property type="entry name" value="MFS_1"/>
    <property type="match status" value="1"/>
</dbReference>
<feature type="transmembrane region" description="Helical" evidence="7">
    <location>
        <begin position="142"/>
        <end position="165"/>
    </location>
</feature>
<keyword evidence="3" id="KW-1003">Cell membrane</keyword>
<keyword evidence="5 7" id="KW-1133">Transmembrane helix</keyword>
<dbReference type="EMBL" id="JACMSE010000001">
    <property type="protein sequence ID" value="MBC2888095.1"/>
    <property type="molecule type" value="Genomic_DNA"/>
</dbReference>
<evidence type="ECO:0000256" key="3">
    <source>
        <dbReference type="ARBA" id="ARBA00022475"/>
    </source>
</evidence>
<keyword evidence="6 7" id="KW-0472">Membrane</keyword>
<keyword evidence="2" id="KW-0813">Transport</keyword>
<dbReference type="SUPFAM" id="SSF103473">
    <property type="entry name" value="MFS general substrate transporter"/>
    <property type="match status" value="1"/>
</dbReference>
<feature type="transmembrane region" description="Helical" evidence="7">
    <location>
        <begin position="52"/>
        <end position="73"/>
    </location>
</feature>
<evidence type="ECO:0000256" key="6">
    <source>
        <dbReference type="ARBA" id="ARBA00023136"/>
    </source>
</evidence>
<evidence type="ECO:0000256" key="7">
    <source>
        <dbReference type="SAM" id="Phobius"/>
    </source>
</evidence>
<dbReference type="InterPro" id="IPR050171">
    <property type="entry name" value="MFS_Transporters"/>
</dbReference>
<evidence type="ECO:0000259" key="8">
    <source>
        <dbReference type="PROSITE" id="PS50850"/>
    </source>
</evidence>
<dbReference type="GO" id="GO:0005886">
    <property type="term" value="C:plasma membrane"/>
    <property type="evidence" value="ECO:0007669"/>
    <property type="project" value="UniProtKB-SubCell"/>
</dbReference>
<comment type="subcellular location">
    <subcellularLocation>
        <location evidence="1">Cell membrane</location>
        <topology evidence="1">Multi-pass membrane protein</topology>
    </subcellularLocation>
</comment>
<dbReference type="AlphaFoldDB" id="A0A842JDX9"/>
<dbReference type="InterPro" id="IPR011701">
    <property type="entry name" value="MFS"/>
</dbReference>
<evidence type="ECO:0000313" key="9">
    <source>
        <dbReference type="EMBL" id="MBC2888095.1"/>
    </source>
</evidence>
<feature type="transmembrane region" description="Helical" evidence="7">
    <location>
        <begin position="80"/>
        <end position="99"/>
    </location>
</feature>
<evidence type="ECO:0000256" key="5">
    <source>
        <dbReference type="ARBA" id="ARBA00022989"/>
    </source>
</evidence>
<dbReference type="RefSeq" id="WP_185904082.1">
    <property type="nucleotide sequence ID" value="NZ_JACMSE010000001.1"/>
</dbReference>
<evidence type="ECO:0000313" key="10">
    <source>
        <dbReference type="Proteomes" id="UP000587396"/>
    </source>
</evidence>
<feature type="transmembrane region" description="Helical" evidence="7">
    <location>
        <begin position="284"/>
        <end position="301"/>
    </location>
</feature>
<reference evidence="9 10" key="1">
    <citation type="submission" date="2020-08" db="EMBL/GenBank/DDBJ databases">
        <authorList>
            <person name="Liu C."/>
            <person name="Sun Q."/>
        </authorList>
    </citation>
    <scope>NUCLEOTIDE SEQUENCE [LARGE SCALE GENOMIC DNA]</scope>
    <source>
        <strain evidence="9 10">N22</strain>
    </source>
</reference>
<accession>A0A842JDX9</accession>
<proteinExistence type="predicted"/>